<reference evidence="2" key="2">
    <citation type="submission" date="2015-01" db="EMBL/GenBank/DDBJ databases">
        <title>Evolutionary Origins and Diversification of the Mycorrhizal Mutualists.</title>
        <authorList>
            <consortium name="DOE Joint Genome Institute"/>
            <consortium name="Mycorrhizal Genomics Consortium"/>
            <person name="Kohler A."/>
            <person name="Kuo A."/>
            <person name="Nagy L.G."/>
            <person name="Floudas D."/>
            <person name="Copeland A."/>
            <person name="Barry K.W."/>
            <person name="Cichocki N."/>
            <person name="Veneault-Fourrey C."/>
            <person name="LaButti K."/>
            <person name="Lindquist E.A."/>
            <person name="Lipzen A."/>
            <person name="Lundell T."/>
            <person name="Morin E."/>
            <person name="Murat C."/>
            <person name="Riley R."/>
            <person name="Ohm R."/>
            <person name="Sun H."/>
            <person name="Tunlid A."/>
            <person name="Henrissat B."/>
            <person name="Grigoriev I.V."/>
            <person name="Hibbett D.S."/>
            <person name="Martin F."/>
        </authorList>
    </citation>
    <scope>NUCLEOTIDE SEQUENCE [LARGE SCALE GENOMIC DNA]</scope>
    <source>
        <strain evidence="2">Marx 270</strain>
    </source>
</reference>
<accession>A0A0C3PLT1</accession>
<proteinExistence type="predicted"/>
<gene>
    <name evidence="1" type="ORF">M404DRAFT_132820</name>
</gene>
<feature type="non-terminal residue" evidence="1">
    <location>
        <position position="1"/>
    </location>
</feature>
<organism evidence="1 2">
    <name type="scientific">Pisolithus tinctorius Marx 270</name>
    <dbReference type="NCBI Taxonomy" id="870435"/>
    <lineage>
        <taxon>Eukaryota</taxon>
        <taxon>Fungi</taxon>
        <taxon>Dikarya</taxon>
        <taxon>Basidiomycota</taxon>
        <taxon>Agaricomycotina</taxon>
        <taxon>Agaricomycetes</taxon>
        <taxon>Agaricomycetidae</taxon>
        <taxon>Boletales</taxon>
        <taxon>Sclerodermatineae</taxon>
        <taxon>Pisolithaceae</taxon>
        <taxon>Pisolithus</taxon>
    </lineage>
</organism>
<dbReference type="EMBL" id="KN831955">
    <property type="protein sequence ID" value="KIO09254.1"/>
    <property type="molecule type" value="Genomic_DNA"/>
</dbReference>
<name>A0A0C3PLT1_PISTI</name>
<keyword evidence="2" id="KW-1185">Reference proteome</keyword>
<dbReference type="AlphaFoldDB" id="A0A0C3PLT1"/>
<sequence length="162" mass="18376">EIPRGTLVGKASQWYDNVQVVEDELAVKISEAEERLYVLDLVRLRPIADVEFTFLWLHVKAVKLKLVEYLLDMLLVALLISGVDWNIIKVDDYANIQHVHKDGIQEVLEGSQSIGEAERHYQPLIGPILSLKCSLSFITWGNPDEMVGMLEINLCIDFGSAW</sequence>
<dbReference type="OrthoDB" id="3046524at2759"/>
<dbReference type="Proteomes" id="UP000054217">
    <property type="component" value="Unassembled WGS sequence"/>
</dbReference>
<evidence type="ECO:0000313" key="2">
    <source>
        <dbReference type="Proteomes" id="UP000054217"/>
    </source>
</evidence>
<evidence type="ECO:0000313" key="1">
    <source>
        <dbReference type="EMBL" id="KIO09254.1"/>
    </source>
</evidence>
<dbReference type="HOGENOM" id="CLU_090544_1_1_1"/>
<dbReference type="InParanoid" id="A0A0C3PLT1"/>
<protein>
    <submittedName>
        <fullName evidence="1">Uncharacterized protein</fullName>
    </submittedName>
</protein>
<reference evidence="1 2" key="1">
    <citation type="submission" date="2014-04" db="EMBL/GenBank/DDBJ databases">
        <authorList>
            <consortium name="DOE Joint Genome Institute"/>
            <person name="Kuo A."/>
            <person name="Kohler A."/>
            <person name="Costa M.D."/>
            <person name="Nagy L.G."/>
            <person name="Floudas D."/>
            <person name="Copeland A."/>
            <person name="Barry K.W."/>
            <person name="Cichocki N."/>
            <person name="Veneault-Fourrey C."/>
            <person name="LaButti K."/>
            <person name="Lindquist E.A."/>
            <person name="Lipzen A."/>
            <person name="Lundell T."/>
            <person name="Morin E."/>
            <person name="Murat C."/>
            <person name="Sun H."/>
            <person name="Tunlid A."/>
            <person name="Henrissat B."/>
            <person name="Grigoriev I.V."/>
            <person name="Hibbett D.S."/>
            <person name="Martin F."/>
            <person name="Nordberg H.P."/>
            <person name="Cantor M.N."/>
            <person name="Hua S.X."/>
        </authorList>
    </citation>
    <scope>NUCLEOTIDE SEQUENCE [LARGE SCALE GENOMIC DNA]</scope>
    <source>
        <strain evidence="1 2">Marx 270</strain>
    </source>
</reference>